<proteinExistence type="predicted"/>
<evidence type="ECO:0000313" key="4">
    <source>
        <dbReference type="Proteomes" id="UP001082899"/>
    </source>
</evidence>
<dbReference type="InterPro" id="IPR012347">
    <property type="entry name" value="Ferritin-like"/>
</dbReference>
<feature type="chain" id="PRO_5047530362" evidence="1">
    <location>
        <begin position="34"/>
        <end position="176"/>
    </location>
</feature>
<reference evidence="3" key="1">
    <citation type="submission" date="2022-11" db="EMBL/GenBank/DDBJ databases">
        <title>Robbsia betulipollinis sp. nov., isolated from pollen of birch (Betula pendula).</title>
        <authorList>
            <person name="Shi H."/>
            <person name="Ambika Manirajan B."/>
            <person name="Ratering S."/>
            <person name="Geissler-Plaum R."/>
            <person name="Schnell S."/>
        </authorList>
    </citation>
    <scope>NUCLEOTIDE SEQUENCE</scope>
    <source>
        <strain evidence="3">Bb-Pol-6</strain>
    </source>
</reference>
<keyword evidence="4" id="KW-1185">Reference proteome</keyword>
<feature type="domain" description="DUF4142" evidence="2">
    <location>
        <begin position="41"/>
        <end position="171"/>
    </location>
</feature>
<organism evidence="3 4">
    <name type="scientific">Robbsia betulipollinis</name>
    <dbReference type="NCBI Taxonomy" id="2981849"/>
    <lineage>
        <taxon>Bacteria</taxon>
        <taxon>Pseudomonadati</taxon>
        <taxon>Pseudomonadota</taxon>
        <taxon>Betaproteobacteria</taxon>
        <taxon>Burkholderiales</taxon>
        <taxon>Burkholderiaceae</taxon>
        <taxon>Robbsia</taxon>
    </lineage>
</organism>
<dbReference type="PANTHER" id="PTHR38593:SF1">
    <property type="entry name" value="BLR2558 PROTEIN"/>
    <property type="match status" value="1"/>
</dbReference>
<gene>
    <name evidence="3" type="ORF">OVY01_22170</name>
</gene>
<evidence type="ECO:0000256" key="1">
    <source>
        <dbReference type="SAM" id="SignalP"/>
    </source>
</evidence>
<sequence length="176" mass="18772">MSRQHRLLIRRPALLSALGAAGAALVLSTTAFAADTLSAGDQAFVAKVSQGGMFEVEASKVAVDKAQAQDIKDMANTEVHDHEGVGAKLKKIASDNGDDFPTDLNADFTHRIDKLKSLSGRAFDMAYAAEMKRIHALDGAAFMKEARTAQNADLKAFAAETSGIVQMHIGAWQKSK</sequence>
<evidence type="ECO:0000259" key="2">
    <source>
        <dbReference type="Pfam" id="PF13628"/>
    </source>
</evidence>
<dbReference type="Gene3D" id="1.20.1260.10">
    <property type="match status" value="1"/>
</dbReference>
<keyword evidence="1" id="KW-0732">Signal</keyword>
<comment type="caution">
    <text evidence="3">The sequence shown here is derived from an EMBL/GenBank/DDBJ whole genome shotgun (WGS) entry which is preliminary data.</text>
</comment>
<accession>A0ABT3ZUF3</accession>
<dbReference type="RefSeq" id="WP_267849797.1">
    <property type="nucleotide sequence ID" value="NZ_JAPMXC010000013.1"/>
</dbReference>
<name>A0ABT3ZUF3_9BURK</name>
<dbReference type="EMBL" id="JAPMXC010000013">
    <property type="protein sequence ID" value="MCY0389850.1"/>
    <property type="molecule type" value="Genomic_DNA"/>
</dbReference>
<protein>
    <submittedName>
        <fullName evidence="3">DUF4142 domain-containing protein</fullName>
    </submittedName>
</protein>
<evidence type="ECO:0000313" key="3">
    <source>
        <dbReference type="EMBL" id="MCY0389850.1"/>
    </source>
</evidence>
<dbReference type="Proteomes" id="UP001082899">
    <property type="component" value="Unassembled WGS sequence"/>
</dbReference>
<feature type="signal peptide" evidence="1">
    <location>
        <begin position="1"/>
        <end position="33"/>
    </location>
</feature>
<dbReference type="Pfam" id="PF13628">
    <property type="entry name" value="DUF4142"/>
    <property type="match status" value="1"/>
</dbReference>
<dbReference type="PANTHER" id="PTHR38593">
    <property type="entry name" value="BLR2558 PROTEIN"/>
    <property type="match status" value="1"/>
</dbReference>
<dbReference type="InterPro" id="IPR025419">
    <property type="entry name" value="DUF4142"/>
</dbReference>